<dbReference type="InterPro" id="IPR039426">
    <property type="entry name" value="TonB-dep_rcpt-like"/>
</dbReference>
<keyword evidence="5 10" id="KW-0812">Transmembrane</keyword>
<reference evidence="14 15" key="1">
    <citation type="submission" date="2019-10" db="EMBL/GenBank/DDBJ databases">
        <authorList>
            <person name="Dong K."/>
        </authorList>
    </citation>
    <scope>NUCLEOTIDE SEQUENCE [LARGE SCALE GENOMIC DNA]</scope>
    <source>
        <strain evidence="15">dk4302</strain>
    </source>
</reference>
<keyword evidence="6" id="KW-0408">Iron</keyword>
<evidence type="ECO:0000313" key="15">
    <source>
        <dbReference type="Proteomes" id="UP000326921"/>
    </source>
</evidence>
<sequence>MDNILSIQRYAYRWQTLFKIILVMKLTILILIFCSMNALSKGLAQTVTLHLSNNSMESAISSIKKQTGYRFIYQDELLKNSKRVSLHVTDAPLKVVLDKLLEGQPLTYSVYEGTIVLKKGAPKVTETVPVEVVQQKLAGRVSSQAGEGLAAVTIRNLTNGNTLTTDQNGDFELENVRLDDELQFSLIGYTTVKITVKDYGRKNITLQDAEQQVDEVVVVGYGTQKKVNLTGAIDVVGKEELANRPAANISMLIQGAAPSTNISLNSLGGEPGATQKWQIRGVGSISGNTTPLILVDGVESNINLVDPENVESISILKDASASAVYGSRAAFGVVLITTKKGAKNQPTRIEYSNNISANVPIYVPNMESSLVYATAFNQAAVNAGITPTFGQEQLDRIKGYIDGTYLTEYDPNKPPYNLWRGRWDGNANYNWTREYYKKSFLQQKHNINLSGGSDKNQFYVSTGLYDQPGAATWGNDGYKRYNILANVNSQVADWLSFSFSSRYGRSNNNLPLGMVGLERTYTWSQFINFWPTMPMHNIDGSVSNPLVLVLDKGGRILTEDHDLWMNLGAEVEPIKGWKTNFSYKYNYRWGSNTQNPLPVPVPIPNGATGNIGEAASGYRSSLHQAQYNLLSIFTSYERNIGSHYIKGLIGYEEDLDKSKGLYGYKRNLISDQVASISTATGDFTLDDSMEHWATQGVFGRLNYNFKEKYLLELSARYDGSSRFAPEKRWGFFPSFSAGYNISKEEFWEPIRPYLSFFKLRGSYGALGNQNVVNYQYLPTIPIRYRRITDNSTNPGYLIGNEIPLYASAPGLLSPDLTWEKITTLDIGAEGSLLSGRLDFVFDWYNRVTSDMLGPTAQLPGTLGATLPQSNNAKLSTKGYELSLGWNDKISENLGYNLKASFSDNKTKILEYYNQTGLVHSWYSGKEYGEVWGLTTDRIMQSAGESMPDQSFYHNKWGPGDMIYKDLNADGKINEGDRTLSNHGDLSIIANTAPRYFYSVSAGLTWKGFDFNMFWQGVGKRDFLPNTTSEYFWGLMAAPANSGIFQDGKMLDYWRPADETNMFGPNTDSYFPKPYFSAERNKNTQDQSRYVLNASYIRLKNLQIGYSLPKNMLEKVYVSRARVYFSAENLLTFSTLPKLYEPETAVASNPRDGGVDMGEIYPINQMFSFGINLTF</sequence>
<dbReference type="InterPro" id="IPR023996">
    <property type="entry name" value="TonB-dep_OMP_SusC/RagA"/>
</dbReference>
<keyword evidence="7 11" id="KW-0798">TonB box</keyword>
<dbReference type="InterPro" id="IPR037066">
    <property type="entry name" value="Plug_dom_sf"/>
</dbReference>
<keyword evidence="3 10" id="KW-1134">Transmembrane beta strand</keyword>
<keyword evidence="2 10" id="KW-0813">Transport</keyword>
<proteinExistence type="inferred from homology"/>
<name>A0A5Q0QJK1_9SPHI</name>
<dbReference type="NCBIfam" id="TIGR04056">
    <property type="entry name" value="OMP_RagA_SusC"/>
    <property type="match status" value="1"/>
</dbReference>
<dbReference type="SMART" id="SM00965">
    <property type="entry name" value="STN"/>
    <property type="match status" value="1"/>
</dbReference>
<dbReference type="KEGG" id="sphe:GFH32_17370"/>
<organism evidence="14 15">
    <name type="scientific">Sphingobacterium zhuxiongii</name>
    <dbReference type="NCBI Taxonomy" id="2662364"/>
    <lineage>
        <taxon>Bacteria</taxon>
        <taxon>Pseudomonadati</taxon>
        <taxon>Bacteroidota</taxon>
        <taxon>Sphingobacteriia</taxon>
        <taxon>Sphingobacteriales</taxon>
        <taxon>Sphingobacteriaceae</taxon>
        <taxon>Sphingobacterium</taxon>
    </lineage>
</organism>
<dbReference type="InterPro" id="IPR023997">
    <property type="entry name" value="TonB-dep_OMP_SusC/RagA_CS"/>
</dbReference>
<dbReference type="InterPro" id="IPR011662">
    <property type="entry name" value="Secretin/TonB_short_N"/>
</dbReference>
<evidence type="ECO:0000256" key="2">
    <source>
        <dbReference type="ARBA" id="ARBA00022448"/>
    </source>
</evidence>
<dbReference type="InterPro" id="IPR036942">
    <property type="entry name" value="Beta-barrel_TonB_sf"/>
</dbReference>
<evidence type="ECO:0000256" key="3">
    <source>
        <dbReference type="ARBA" id="ARBA00022452"/>
    </source>
</evidence>
<dbReference type="Pfam" id="PF13715">
    <property type="entry name" value="CarbopepD_reg_2"/>
    <property type="match status" value="1"/>
</dbReference>
<feature type="transmembrane region" description="Helical" evidence="12">
    <location>
        <begin position="20"/>
        <end position="39"/>
    </location>
</feature>
<keyword evidence="12" id="KW-1133">Transmembrane helix</keyword>
<dbReference type="Pfam" id="PF00593">
    <property type="entry name" value="TonB_dep_Rec_b-barrel"/>
    <property type="match status" value="1"/>
</dbReference>
<keyword evidence="8 10" id="KW-0472">Membrane</keyword>
<dbReference type="GO" id="GO:0009279">
    <property type="term" value="C:cell outer membrane"/>
    <property type="evidence" value="ECO:0007669"/>
    <property type="project" value="UniProtKB-SubCell"/>
</dbReference>
<dbReference type="Proteomes" id="UP000326921">
    <property type="component" value="Chromosome"/>
</dbReference>
<dbReference type="SUPFAM" id="SSF49464">
    <property type="entry name" value="Carboxypeptidase regulatory domain-like"/>
    <property type="match status" value="1"/>
</dbReference>
<accession>A0A5Q0QJK1</accession>
<evidence type="ECO:0000256" key="6">
    <source>
        <dbReference type="ARBA" id="ARBA00023004"/>
    </source>
</evidence>
<keyword evidence="15" id="KW-1185">Reference proteome</keyword>
<dbReference type="Pfam" id="PF07660">
    <property type="entry name" value="STN"/>
    <property type="match status" value="1"/>
</dbReference>
<evidence type="ECO:0000256" key="4">
    <source>
        <dbReference type="ARBA" id="ARBA00022496"/>
    </source>
</evidence>
<gene>
    <name evidence="14" type="ORF">GFH32_17370</name>
</gene>
<evidence type="ECO:0000256" key="8">
    <source>
        <dbReference type="ARBA" id="ARBA00023136"/>
    </source>
</evidence>
<comment type="similarity">
    <text evidence="10 11">Belongs to the TonB-dependent receptor family.</text>
</comment>
<dbReference type="Gene3D" id="2.170.130.10">
    <property type="entry name" value="TonB-dependent receptor, plug domain"/>
    <property type="match status" value="1"/>
</dbReference>
<comment type="subcellular location">
    <subcellularLocation>
        <location evidence="1 10">Cell outer membrane</location>
        <topology evidence="1 10">Multi-pass membrane protein</topology>
    </subcellularLocation>
</comment>
<dbReference type="InterPro" id="IPR000531">
    <property type="entry name" value="Beta-barrel_TonB"/>
</dbReference>
<dbReference type="Pfam" id="PF07715">
    <property type="entry name" value="Plug"/>
    <property type="match status" value="1"/>
</dbReference>
<evidence type="ECO:0000256" key="9">
    <source>
        <dbReference type="ARBA" id="ARBA00023237"/>
    </source>
</evidence>
<keyword evidence="4" id="KW-0410">Iron transport</keyword>
<evidence type="ECO:0000256" key="12">
    <source>
        <dbReference type="SAM" id="Phobius"/>
    </source>
</evidence>
<evidence type="ECO:0000259" key="13">
    <source>
        <dbReference type="SMART" id="SM00965"/>
    </source>
</evidence>
<evidence type="ECO:0000256" key="5">
    <source>
        <dbReference type="ARBA" id="ARBA00022692"/>
    </source>
</evidence>
<dbReference type="PROSITE" id="PS52016">
    <property type="entry name" value="TONB_DEPENDENT_REC_3"/>
    <property type="match status" value="1"/>
</dbReference>
<dbReference type="InterPro" id="IPR008969">
    <property type="entry name" value="CarboxyPept-like_regulatory"/>
</dbReference>
<evidence type="ECO:0000256" key="7">
    <source>
        <dbReference type="ARBA" id="ARBA00023077"/>
    </source>
</evidence>
<dbReference type="GO" id="GO:0006826">
    <property type="term" value="P:iron ion transport"/>
    <property type="evidence" value="ECO:0007669"/>
    <property type="project" value="UniProtKB-KW"/>
</dbReference>
<feature type="domain" description="Secretin/TonB short N-terminal" evidence="13">
    <location>
        <begin position="69"/>
        <end position="120"/>
    </location>
</feature>
<dbReference type="Gene3D" id="2.40.170.20">
    <property type="entry name" value="TonB-dependent receptor, beta-barrel domain"/>
    <property type="match status" value="1"/>
</dbReference>
<dbReference type="NCBIfam" id="TIGR04057">
    <property type="entry name" value="SusC_RagA_signa"/>
    <property type="match status" value="1"/>
</dbReference>
<protein>
    <submittedName>
        <fullName evidence="14">SusC/RagA family TonB-linked outer membrane protein</fullName>
    </submittedName>
</protein>
<evidence type="ECO:0000256" key="10">
    <source>
        <dbReference type="PROSITE-ProRule" id="PRU01360"/>
    </source>
</evidence>
<evidence type="ECO:0000313" key="14">
    <source>
        <dbReference type="EMBL" id="QGA27990.1"/>
    </source>
</evidence>
<dbReference type="Gene3D" id="3.55.50.30">
    <property type="match status" value="1"/>
</dbReference>
<keyword evidence="9 10" id="KW-0998">Cell outer membrane</keyword>
<dbReference type="AlphaFoldDB" id="A0A5Q0QJK1"/>
<evidence type="ECO:0000256" key="11">
    <source>
        <dbReference type="RuleBase" id="RU003357"/>
    </source>
</evidence>
<dbReference type="InterPro" id="IPR012910">
    <property type="entry name" value="Plug_dom"/>
</dbReference>
<dbReference type="SUPFAM" id="SSF56935">
    <property type="entry name" value="Porins"/>
    <property type="match status" value="1"/>
</dbReference>
<evidence type="ECO:0000256" key="1">
    <source>
        <dbReference type="ARBA" id="ARBA00004571"/>
    </source>
</evidence>
<keyword evidence="4" id="KW-0406">Ion transport</keyword>
<dbReference type="RefSeq" id="WP_153512818.1">
    <property type="nucleotide sequence ID" value="NZ_CP045652.1"/>
</dbReference>
<dbReference type="EMBL" id="CP045652">
    <property type="protein sequence ID" value="QGA27990.1"/>
    <property type="molecule type" value="Genomic_DNA"/>
</dbReference>